<dbReference type="RefSeq" id="XP_035341606.1">
    <property type="nucleotide sequence ID" value="XM_035485713.1"/>
</dbReference>
<reference evidence="3" key="1">
    <citation type="submission" date="2020-06" db="EMBL/GenBank/DDBJ databases">
        <title>A chromosome-scale genome assembly of Talaromyces rugulosus W13939.</title>
        <authorList>
            <person name="Wang B."/>
            <person name="Guo L."/>
            <person name="Ye K."/>
            <person name="Wang L."/>
        </authorList>
    </citation>
    <scope>NUCLEOTIDE SEQUENCE [LARGE SCALE GENOMIC DNA]</scope>
    <source>
        <strain evidence="3">W13939</strain>
    </source>
</reference>
<dbReference type="PANTHER" id="PTHR42791:SF2">
    <property type="entry name" value="N-ACETYLTRANSFERASE DOMAIN-CONTAINING PROTEIN"/>
    <property type="match status" value="1"/>
</dbReference>
<name>A0A7H8QN81_TALRU</name>
<proteinExistence type="predicted"/>
<feature type="domain" description="N-acetyltransferase" evidence="1">
    <location>
        <begin position="4"/>
        <end position="221"/>
    </location>
</feature>
<dbReference type="SUPFAM" id="SSF55729">
    <property type="entry name" value="Acyl-CoA N-acyltransferases (Nat)"/>
    <property type="match status" value="1"/>
</dbReference>
<dbReference type="InterPro" id="IPR016181">
    <property type="entry name" value="Acyl_CoA_acyltransferase"/>
</dbReference>
<evidence type="ECO:0000313" key="3">
    <source>
        <dbReference type="Proteomes" id="UP000509510"/>
    </source>
</evidence>
<dbReference type="Proteomes" id="UP000509510">
    <property type="component" value="Chromosome II"/>
</dbReference>
<dbReference type="KEGG" id="trg:TRUGW13939_02520"/>
<dbReference type="EMBL" id="CP055899">
    <property type="protein sequence ID" value="QKX55427.1"/>
    <property type="molecule type" value="Genomic_DNA"/>
</dbReference>
<dbReference type="OrthoDB" id="2744543at2759"/>
<dbReference type="AlphaFoldDB" id="A0A7H8QN81"/>
<gene>
    <name evidence="2" type="ORF">TRUGW13939_02520</name>
</gene>
<evidence type="ECO:0000313" key="2">
    <source>
        <dbReference type="EMBL" id="QKX55427.1"/>
    </source>
</evidence>
<keyword evidence="3" id="KW-1185">Reference proteome</keyword>
<organism evidence="2 3">
    <name type="scientific">Talaromyces rugulosus</name>
    <name type="common">Penicillium rugulosum</name>
    <dbReference type="NCBI Taxonomy" id="121627"/>
    <lineage>
        <taxon>Eukaryota</taxon>
        <taxon>Fungi</taxon>
        <taxon>Dikarya</taxon>
        <taxon>Ascomycota</taxon>
        <taxon>Pezizomycotina</taxon>
        <taxon>Eurotiomycetes</taxon>
        <taxon>Eurotiomycetidae</taxon>
        <taxon>Eurotiales</taxon>
        <taxon>Trichocomaceae</taxon>
        <taxon>Talaromyces</taxon>
        <taxon>Talaromyces sect. Islandici</taxon>
    </lineage>
</organism>
<evidence type="ECO:0000259" key="1">
    <source>
        <dbReference type="PROSITE" id="PS51186"/>
    </source>
</evidence>
<dbReference type="PANTHER" id="PTHR42791">
    <property type="entry name" value="GNAT FAMILY ACETYLTRANSFERASE"/>
    <property type="match status" value="1"/>
</dbReference>
<dbReference type="InterPro" id="IPR000182">
    <property type="entry name" value="GNAT_dom"/>
</dbReference>
<dbReference type="CDD" id="cd04301">
    <property type="entry name" value="NAT_SF"/>
    <property type="match status" value="1"/>
</dbReference>
<dbReference type="GO" id="GO:0016747">
    <property type="term" value="F:acyltransferase activity, transferring groups other than amino-acyl groups"/>
    <property type="evidence" value="ECO:0007669"/>
    <property type="project" value="InterPro"/>
</dbReference>
<dbReference type="InterPro" id="IPR052523">
    <property type="entry name" value="Trichothecene_AcTrans"/>
</dbReference>
<protein>
    <recommendedName>
        <fullName evidence="1">N-acetyltransferase domain-containing protein</fullName>
    </recommendedName>
</protein>
<dbReference type="PROSITE" id="PS51186">
    <property type="entry name" value="GNAT"/>
    <property type="match status" value="1"/>
</dbReference>
<dbReference type="Pfam" id="PF13508">
    <property type="entry name" value="Acetyltransf_7"/>
    <property type="match status" value="1"/>
</dbReference>
<dbReference type="GeneID" id="55990028"/>
<sequence>MGPIDVRPATLEDAVSIAEVHYKAIEKYHVFYAGFLCTHPRDIIPKSTESALRNHKNIFLVAVDTTTGQIMGFIRYQIVPKVAEPKQPEPEQPLAQLNQAHLSQSVVSLYAPKDHLKDLWKKFNEREDEMEACYQGTARGEEHFYVKHIMVDPVHQRKGIGAKLLSTVLERSDAEGRPTFLVASAEAHYLYSKLGFVDLEVFKIDNEAWSREVLDLERKLGIDVDQRFEDECKGLHEVESYMVRRTSRDHRNKGASA</sequence>
<dbReference type="Gene3D" id="3.40.630.30">
    <property type="match status" value="1"/>
</dbReference>
<accession>A0A7H8QN81</accession>